<evidence type="ECO:0000313" key="3">
    <source>
        <dbReference type="EMBL" id="RQP21261.1"/>
    </source>
</evidence>
<proteinExistence type="predicted"/>
<feature type="transmembrane region" description="Helical" evidence="1">
    <location>
        <begin position="132"/>
        <end position="154"/>
    </location>
</feature>
<evidence type="ECO:0000313" key="4">
    <source>
        <dbReference type="Proteomes" id="UP000267464"/>
    </source>
</evidence>
<reference evidence="3 4" key="1">
    <citation type="submission" date="2018-08" db="EMBL/GenBank/DDBJ databases">
        <authorList>
            <person name="Khan S.A."/>
            <person name="Jeon C.O."/>
            <person name="Chun B.H."/>
            <person name="Jeong S.E."/>
        </authorList>
    </citation>
    <scope>NUCLEOTIDE SEQUENCE [LARGE SCALE GENOMIC DNA]</scope>
    <source>
        <strain evidence="3 4">S-16</strain>
    </source>
</reference>
<reference evidence="3 4" key="2">
    <citation type="submission" date="2018-12" db="EMBL/GenBank/DDBJ databases">
        <title>Rhizobacter gummiphilus sp. nov., a rubber-degrading bacterium isolated from the soil of a botanical garden in Japan.</title>
        <authorList>
            <person name="Shunsuke S.S."/>
        </authorList>
    </citation>
    <scope>NUCLEOTIDE SEQUENCE [LARGE SCALE GENOMIC DNA]</scope>
    <source>
        <strain evidence="3 4">S-16</strain>
    </source>
</reference>
<dbReference type="AlphaFoldDB" id="A0A3N7HL15"/>
<dbReference type="EMBL" id="QUSW01000012">
    <property type="protein sequence ID" value="RQP21261.1"/>
    <property type="molecule type" value="Genomic_DNA"/>
</dbReference>
<keyword evidence="1" id="KW-0812">Transmembrane</keyword>
<dbReference type="InterPro" id="IPR057770">
    <property type="entry name" value="YscD/Y4YQ_C"/>
</dbReference>
<dbReference type="RefSeq" id="WP_124543888.1">
    <property type="nucleotide sequence ID" value="NZ_QUSW01000012.1"/>
</dbReference>
<keyword evidence="1" id="KW-1133">Transmembrane helix</keyword>
<name>A0A3N7HL15_9BURK</name>
<feature type="domain" description="YscD/Y4YQ C-terminal" evidence="2">
    <location>
        <begin position="303"/>
        <end position="351"/>
    </location>
</feature>
<dbReference type="Proteomes" id="UP000267464">
    <property type="component" value="Unassembled WGS sequence"/>
</dbReference>
<gene>
    <name evidence="3" type="ORF">DZC73_28920</name>
</gene>
<organism evidence="3 4">
    <name type="scientific">Piscinibacter terrae</name>
    <dbReference type="NCBI Taxonomy" id="2496871"/>
    <lineage>
        <taxon>Bacteria</taxon>
        <taxon>Pseudomonadati</taxon>
        <taxon>Pseudomonadota</taxon>
        <taxon>Betaproteobacteria</taxon>
        <taxon>Burkholderiales</taxon>
        <taxon>Sphaerotilaceae</taxon>
        <taxon>Piscinibacter</taxon>
    </lineage>
</organism>
<protein>
    <recommendedName>
        <fullName evidence="2">YscD/Y4YQ C-terminal domain-containing protein</fullName>
    </recommendedName>
</protein>
<evidence type="ECO:0000259" key="2">
    <source>
        <dbReference type="Pfam" id="PF23893"/>
    </source>
</evidence>
<dbReference type="Pfam" id="PF23893">
    <property type="entry name" value="Y4YQ_C"/>
    <property type="match status" value="1"/>
</dbReference>
<comment type="caution">
    <text evidence="3">The sequence shown here is derived from an EMBL/GenBank/DDBJ whole genome shotgun (WGS) entry which is preliminary data.</text>
</comment>
<accession>A0A3N7HL15</accession>
<keyword evidence="1" id="KW-0472">Membrane</keyword>
<dbReference type="OrthoDB" id="8834567at2"/>
<evidence type="ECO:0000256" key="1">
    <source>
        <dbReference type="SAM" id="Phobius"/>
    </source>
</evidence>
<sequence length="355" mass="37638">MTPQRTLELRVLGGEQQGARCRLSDGLPTTVSGQFDSDIVLRGSDLARRRIAITPQGDGVRLEVLSGDAKLGDRMLAAGESVQLPLYAPVQLGDTVVALGDPEGDWSAPVTHDEAAPAPRRAADVHRWSRRLIMGGGAVATVSMAMLAFAYTAAPAEPTTEQLARRAEAELHAAGFPRLVVKATPQGEISVTGYLETNEERARVERTLASQPATARLSVWVNEQVANSVLDVYRVNGVNAQADVTGPGAVRVTTHEADVGKLEQIRTVARRDVPGLSILEARNAPPPAAPQAAPVLDDPGKRVAAIVPGEPSYVVTADGTRYFEGALLPTGHRIASIADHEVLLERGGSTTPLRF</sequence>
<keyword evidence="4" id="KW-1185">Reference proteome</keyword>